<accession>A0A7R8ZK08</accession>
<feature type="region of interest" description="Disordered" evidence="1">
    <location>
        <begin position="107"/>
        <end position="155"/>
    </location>
</feature>
<feature type="compositionally biased region" description="Basic residues" evidence="1">
    <location>
        <begin position="111"/>
        <end position="122"/>
    </location>
</feature>
<evidence type="ECO:0000313" key="2">
    <source>
        <dbReference type="EMBL" id="CAD7227411.1"/>
    </source>
</evidence>
<gene>
    <name evidence="2" type="ORF">CTOB1V02_LOCUS5318</name>
</gene>
<dbReference type="AlphaFoldDB" id="A0A7R8ZK08"/>
<evidence type="ECO:0000256" key="1">
    <source>
        <dbReference type="SAM" id="MobiDB-lite"/>
    </source>
</evidence>
<protein>
    <submittedName>
        <fullName evidence="2">Uncharacterized protein</fullName>
    </submittedName>
</protein>
<sequence length="155" mass="17106">MAYHRLRILFDNYEKTQNMIPVDQFQFQQFSISSSVLPTPSTTMNLIVKICLAICAIAVLGDFLQFGHQAFNPGSDSAALGTLSGGSLLPGASAAPRPWLGVARAIARAASKSKPKGGHSKNKRESNRNKHEKGDSRRQRDQQRAQERRDKQKKG</sequence>
<name>A0A7R8ZK08_9CRUS</name>
<feature type="compositionally biased region" description="Basic and acidic residues" evidence="1">
    <location>
        <begin position="123"/>
        <end position="155"/>
    </location>
</feature>
<proteinExistence type="predicted"/>
<dbReference type="EMBL" id="OB661127">
    <property type="protein sequence ID" value="CAD7227411.1"/>
    <property type="molecule type" value="Genomic_DNA"/>
</dbReference>
<reference evidence="2" key="1">
    <citation type="submission" date="2020-11" db="EMBL/GenBank/DDBJ databases">
        <authorList>
            <person name="Tran Van P."/>
        </authorList>
    </citation>
    <scope>NUCLEOTIDE SEQUENCE</scope>
</reference>
<organism evidence="2">
    <name type="scientific">Cyprideis torosa</name>
    <dbReference type="NCBI Taxonomy" id="163714"/>
    <lineage>
        <taxon>Eukaryota</taxon>
        <taxon>Metazoa</taxon>
        <taxon>Ecdysozoa</taxon>
        <taxon>Arthropoda</taxon>
        <taxon>Crustacea</taxon>
        <taxon>Oligostraca</taxon>
        <taxon>Ostracoda</taxon>
        <taxon>Podocopa</taxon>
        <taxon>Podocopida</taxon>
        <taxon>Cytherocopina</taxon>
        <taxon>Cytheroidea</taxon>
        <taxon>Cytherideidae</taxon>
        <taxon>Cyprideis</taxon>
    </lineage>
</organism>